<accession>A0A1J0WDB3</accession>
<evidence type="ECO:0000313" key="3">
    <source>
        <dbReference type="Proteomes" id="UP000181897"/>
    </source>
</evidence>
<protein>
    <recommendedName>
        <fullName evidence="1">SH3b domain-containing protein</fullName>
    </recommendedName>
</protein>
<reference evidence="2 3" key="1">
    <citation type="submission" date="2016-11" db="EMBL/GenBank/DDBJ databases">
        <title>Complete genome sequence of Sulfitobacter sp. AM1-D1, a toxic bacteria associated with marine dinoflagellate Alexandrium minutum in East China Sea.</title>
        <authorList>
            <person name="Yang Q."/>
            <person name="Zhang X."/>
            <person name="Tian X."/>
        </authorList>
    </citation>
    <scope>NUCLEOTIDE SEQUENCE [LARGE SCALE GENOMIC DNA]</scope>
    <source>
        <strain evidence="2 3">AM1-D1</strain>
    </source>
</reference>
<proteinExistence type="predicted"/>
<dbReference type="KEGG" id="suam:BOO69_01825"/>
<dbReference type="Proteomes" id="UP000181897">
    <property type="component" value="Chromosome"/>
</dbReference>
<dbReference type="EMBL" id="CP018076">
    <property type="protein sequence ID" value="APE42291.1"/>
    <property type="molecule type" value="Genomic_DNA"/>
</dbReference>
<evidence type="ECO:0000259" key="1">
    <source>
        <dbReference type="PROSITE" id="PS51781"/>
    </source>
</evidence>
<dbReference type="RefSeq" id="WP_071969780.1">
    <property type="nucleotide sequence ID" value="NZ_CP018076.1"/>
</dbReference>
<dbReference type="PROSITE" id="PS51781">
    <property type="entry name" value="SH3B"/>
    <property type="match status" value="1"/>
</dbReference>
<dbReference type="AlphaFoldDB" id="A0A1J0WDB3"/>
<dbReference type="InterPro" id="IPR003646">
    <property type="entry name" value="SH3-like_bac-type"/>
</dbReference>
<dbReference type="SMART" id="SM00287">
    <property type="entry name" value="SH3b"/>
    <property type="match status" value="1"/>
</dbReference>
<evidence type="ECO:0000313" key="2">
    <source>
        <dbReference type="EMBL" id="APE42291.1"/>
    </source>
</evidence>
<dbReference type="Pfam" id="PF08239">
    <property type="entry name" value="SH3_3"/>
    <property type="match status" value="1"/>
</dbReference>
<keyword evidence="3" id="KW-1185">Reference proteome</keyword>
<gene>
    <name evidence="2" type="ORF">BOO69_01825</name>
</gene>
<dbReference type="OrthoDB" id="7433551at2"/>
<name>A0A1J0WDB3_9RHOB</name>
<dbReference type="STRING" id="1917485.BOO69_01825"/>
<sequence>MKRFILLSFGFLGWAFYEMSGGADFEPRSAQMARMSSAPQAEQQAQPTVITNVDTAKGSNTQTAFVDTDPPLKDAAADNEVTRVSLNLTTLDDVLKQTDAPVAEQPAAQVITAAAAAPLNDAGVPQNFGVLTASADTPAIIPSLIDPNDGMTVASSATAGSDIRIVSGTRVNVRGGPGTDYGVVTKLSEGDEVRVVLDNGDGWVKMQPLDGSPEGWMADWLLTGG</sequence>
<organism evidence="2 3">
    <name type="scientific">Sulfitobacter alexandrii</name>
    <dbReference type="NCBI Taxonomy" id="1917485"/>
    <lineage>
        <taxon>Bacteria</taxon>
        <taxon>Pseudomonadati</taxon>
        <taxon>Pseudomonadota</taxon>
        <taxon>Alphaproteobacteria</taxon>
        <taxon>Rhodobacterales</taxon>
        <taxon>Roseobacteraceae</taxon>
        <taxon>Sulfitobacter</taxon>
    </lineage>
</organism>
<feature type="domain" description="SH3b" evidence="1">
    <location>
        <begin position="161"/>
        <end position="225"/>
    </location>
</feature>
<dbReference type="Gene3D" id="2.30.30.40">
    <property type="entry name" value="SH3 Domains"/>
    <property type="match status" value="1"/>
</dbReference>